<dbReference type="PANTHER" id="PTHR23017:SF44">
    <property type="entry name" value="G-PROTEIN COUPLED RECEPTORS FAMILY 1 PROFILE DOMAIN-CONTAINING PROTEIN"/>
    <property type="match status" value="1"/>
</dbReference>
<organism evidence="3 4">
    <name type="scientific">Necator americanus</name>
    <name type="common">Human hookworm</name>
    <dbReference type="NCBI Taxonomy" id="51031"/>
    <lineage>
        <taxon>Eukaryota</taxon>
        <taxon>Metazoa</taxon>
        <taxon>Ecdysozoa</taxon>
        <taxon>Nematoda</taxon>
        <taxon>Chromadorea</taxon>
        <taxon>Rhabditida</taxon>
        <taxon>Rhabditina</taxon>
        <taxon>Rhabditomorpha</taxon>
        <taxon>Strongyloidea</taxon>
        <taxon>Ancylostomatidae</taxon>
        <taxon>Bunostominae</taxon>
        <taxon>Necator</taxon>
    </lineage>
</organism>
<feature type="transmembrane region" description="Helical" evidence="1">
    <location>
        <begin position="12"/>
        <end position="36"/>
    </location>
</feature>
<proteinExistence type="predicted"/>
<dbReference type="AlphaFoldDB" id="W2TX88"/>
<feature type="transmembrane region" description="Helical" evidence="1">
    <location>
        <begin position="57"/>
        <end position="78"/>
    </location>
</feature>
<reference evidence="4" key="1">
    <citation type="journal article" date="2014" name="Nat. Genet.">
        <title>Genome of the human hookworm Necator americanus.</title>
        <authorList>
            <person name="Tang Y.T."/>
            <person name="Gao X."/>
            <person name="Rosa B.A."/>
            <person name="Abubucker S."/>
            <person name="Hallsworth-Pepin K."/>
            <person name="Martin J."/>
            <person name="Tyagi R."/>
            <person name="Heizer E."/>
            <person name="Zhang X."/>
            <person name="Bhonagiri-Palsikar V."/>
            <person name="Minx P."/>
            <person name="Warren W.C."/>
            <person name="Wang Q."/>
            <person name="Zhan B."/>
            <person name="Hotez P.J."/>
            <person name="Sternberg P.W."/>
            <person name="Dougall A."/>
            <person name="Gaze S.T."/>
            <person name="Mulvenna J."/>
            <person name="Sotillo J."/>
            <person name="Ranganathan S."/>
            <person name="Rabelo E.M."/>
            <person name="Wilson R.K."/>
            <person name="Felgner P.L."/>
            <person name="Bethony J."/>
            <person name="Hawdon J.M."/>
            <person name="Gasser R.B."/>
            <person name="Loukas A."/>
            <person name="Mitreva M."/>
        </authorList>
    </citation>
    <scope>NUCLEOTIDE SEQUENCE [LARGE SCALE GENOMIC DNA]</scope>
</reference>
<dbReference type="PANTHER" id="PTHR23017">
    <property type="entry name" value="SERPENTINE RECEPTOR, CLASS X"/>
    <property type="match status" value="1"/>
</dbReference>
<gene>
    <name evidence="3" type="ORF">NECAME_16194</name>
</gene>
<evidence type="ECO:0000313" key="3">
    <source>
        <dbReference type="EMBL" id="ETN86705.1"/>
    </source>
</evidence>
<accession>W2TX88</accession>
<keyword evidence="1" id="KW-0472">Membrane</keyword>
<dbReference type="SUPFAM" id="SSF81321">
    <property type="entry name" value="Family A G protein-coupled receptor-like"/>
    <property type="match status" value="1"/>
</dbReference>
<dbReference type="OMA" id="CAINFAL"/>
<dbReference type="EMBL" id="KI657511">
    <property type="protein sequence ID" value="ETN86705.1"/>
    <property type="molecule type" value="Genomic_DNA"/>
</dbReference>
<feature type="domain" description="7TM GPCR serpentine receptor class x (Srx)" evidence="2">
    <location>
        <begin position="18"/>
        <end position="122"/>
    </location>
</feature>
<name>W2TX88_NECAM</name>
<evidence type="ECO:0000259" key="2">
    <source>
        <dbReference type="Pfam" id="PF10328"/>
    </source>
</evidence>
<evidence type="ECO:0000313" key="4">
    <source>
        <dbReference type="Proteomes" id="UP000053676"/>
    </source>
</evidence>
<dbReference type="InterPro" id="IPR019430">
    <property type="entry name" value="7TM_GPCR_serpentine_rcpt_Srx"/>
</dbReference>
<keyword evidence="4" id="KW-1185">Reference proteome</keyword>
<dbReference type="Pfam" id="PF10328">
    <property type="entry name" value="7TM_GPCR_Srx"/>
    <property type="match status" value="1"/>
</dbReference>
<keyword evidence="1" id="KW-0812">Transmembrane</keyword>
<sequence length="122" mass="14074">MLIFGVLQEHQLAAIITFLISLFGSLCNWFLAIFIYRLRSMSNPFGLLRDSQAIGEAVHLTVFTTYFVPMTFFDLEVLRENSRFAGIVLIICFEIALYTHCLISLNRFCAINFALEYNKIFT</sequence>
<dbReference type="Gene3D" id="1.20.1070.10">
    <property type="entry name" value="Rhodopsin 7-helix transmembrane proteins"/>
    <property type="match status" value="1"/>
</dbReference>
<evidence type="ECO:0000256" key="1">
    <source>
        <dbReference type="SAM" id="Phobius"/>
    </source>
</evidence>
<dbReference type="KEGG" id="nai:NECAME_16194"/>
<protein>
    <recommendedName>
        <fullName evidence="2">7TM GPCR serpentine receptor class x (Srx) domain-containing protein</fullName>
    </recommendedName>
</protein>
<dbReference type="Proteomes" id="UP000053676">
    <property type="component" value="Unassembled WGS sequence"/>
</dbReference>
<keyword evidence="1" id="KW-1133">Transmembrane helix</keyword>
<feature type="transmembrane region" description="Helical" evidence="1">
    <location>
        <begin position="84"/>
        <end position="105"/>
    </location>
</feature>
<dbReference type="OrthoDB" id="5825164at2759"/>